<dbReference type="PROSITE" id="PS50005">
    <property type="entry name" value="TPR"/>
    <property type="match status" value="1"/>
</dbReference>
<evidence type="ECO:0000313" key="3">
    <source>
        <dbReference type="EMBL" id="KUK86786.1"/>
    </source>
</evidence>
<feature type="transmembrane region" description="Helical" evidence="2">
    <location>
        <begin position="229"/>
        <end position="249"/>
    </location>
</feature>
<evidence type="ECO:0000256" key="1">
    <source>
        <dbReference type="PROSITE-ProRule" id="PRU00339"/>
    </source>
</evidence>
<keyword evidence="2" id="KW-1133">Transmembrane helix</keyword>
<evidence type="ECO:0000256" key="2">
    <source>
        <dbReference type="SAM" id="Phobius"/>
    </source>
</evidence>
<feature type="transmembrane region" description="Helical" evidence="2">
    <location>
        <begin position="392"/>
        <end position="414"/>
    </location>
</feature>
<dbReference type="PANTHER" id="PTHR16214">
    <property type="entry name" value="TRANSMEMBRANE PROTEIN 260"/>
    <property type="match status" value="1"/>
</dbReference>
<reference evidence="4" key="1">
    <citation type="journal article" date="2015" name="MBio">
        <title>Genome-Resolved Metagenomic Analysis Reveals Roles for Candidate Phyla and Other Microbial Community Members in Biogeochemical Transformations in Oil Reservoirs.</title>
        <authorList>
            <person name="Hu P."/>
            <person name="Tom L."/>
            <person name="Singh A."/>
            <person name="Thomas B.C."/>
            <person name="Baker B.J."/>
            <person name="Piceno Y.M."/>
            <person name="Andersen G.L."/>
            <person name="Banfield J.F."/>
        </authorList>
    </citation>
    <scope>NUCLEOTIDE SEQUENCE [LARGE SCALE GENOMIC DNA]</scope>
</reference>
<protein>
    <submittedName>
        <fullName evidence="3">Uncharacterized protein</fullName>
    </submittedName>
</protein>
<dbReference type="Proteomes" id="UP000053467">
    <property type="component" value="Unassembled WGS sequence"/>
</dbReference>
<dbReference type="InterPro" id="IPR021280">
    <property type="entry name" value="TMEM260-like"/>
</dbReference>
<keyword evidence="2" id="KW-0812">Transmembrane</keyword>
<feature type="transmembrane region" description="Helical" evidence="2">
    <location>
        <begin position="167"/>
        <end position="196"/>
    </location>
</feature>
<feature type="transmembrane region" description="Helical" evidence="2">
    <location>
        <begin position="360"/>
        <end position="385"/>
    </location>
</feature>
<dbReference type="PANTHER" id="PTHR16214:SF3">
    <property type="entry name" value="TRANSMEMBRANE PROTEIN 260"/>
    <property type="match status" value="1"/>
</dbReference>
<feature type="transmembrane region" description="Helical" evidence="2">
    <location>
        <begin position="203"/>
        <end position="223"/>
    </location>
</feature>
<feature type="repeat" description="TPR" evidence="1">
    <location>
        <begin position="787"/>
        <end position="820"/>
    </location>
</feature>
<feature type="transmembrane region" description="Helical" evidence="2">
    <location>
        <begin position="51"/>
        <end position="68"/>
    </location>
</feature>
<dbReference type="SUPFAM" id="SSF48452">
    <property type="entry name" value="TPR-like"/>
    <property type="match status" value="1"/>
</dbReference>
<dbReference type="InterPro" id="IPR052724">
    <property type="entry name" value="GT117_domain-containing"/>
</dbReference>
<feature type="transmembrane region" description="Helical" evidence="2">
    <location>
        <begin position="109"/>
        <end position="128"/>
    </location>
</feature>
<dbReference type="Pfam" id="PF11028">
    <property type="entry name" value="TMEM260-like"/>
    <property type="match status" value="1"/>
</dbReference>
<dbReference type="InterPro" id="IPR019734">
    <property type="entry name" value="TPR_rpt"/>
</dbReference>
<dbReference type="InterPro" id="IPR011990">
    <property type="entry name" value="TPR-like_helical_dom_sf"/>
</dbReference>
<dbReference type="Gene3D" id="1.25.40.10">
    <property type="entry name" value="Tetratricopeptide repeat domain"/>
    <property type="match status" value="1"/>
</dbReference>
<sequence>MKRTDYLLGILLFVLVFSVYLYTVTPTLPFWDCGEFISCSYSLGVPHPPGTPLMILLGNMIIRILFFVKEVALRVNLFATISSALASVFLFFIILKVFRRVSTFKDEKFNYIAAFFSSFFASFLYSFWQSAVEAEVYNPAVLMILVSIFFCLVWWDKIDEKNDDRYVMLVIYITLLSIGIHMLSLLALPAAIVFFIVVAWRKYYDLSVSLISFGILFSFLYLAVTKENLILLLVGLFLSIVAVVIIDSFNSDRKVNYKKVFSYLGVYSILILIAVSTYAVLIIRARQNPYINIAAPVTLRELWDVFNRKQYGPMNLLPRKTDYGIGTIPAYLEQIKVFVRYYTWQFSPIYRPAEILNPSMILRILSSLFVSVTTLIGLYGIYVHYKKEKKTFILVGIVLLLLSFGLVTYLNLKYSPSDPNPLHVEKEVRERDYFYGPSYFLFFFFFAFGIREFFEMMKSHKKSFNYSSVSLVALLVILSISPIFANIRSNANRRNNWIADEYAKNMLNTPDDCSVMFTNGDNDTYPLWFEQVVRNYRTLDRKNKKGVMVCNLSLLNTPWYIKQMKSFGVPISFSDEEIDNLMPVRLPNGEILYVRDLAIRNMICTTSGIKCTRDILYATSDEFKRKVLDNYKADSIEIYFSVTVSDDAKSSYKTNLVLEGLAYRVVSTEETKRFPYLIDVQKTNNNIYNVYKYRYILDESIVKDDNIDRIMTNYAAGFLQLGIYYAQIDSLEKSVDYLREGRKFYVYDRNAVTLQITRFLMDLGKYEEAEKEIIYGKKLDRKGEKTEIFDFLLGQIYIKLNDYDKAFEIFNRYVEKDPKNAMFLSGLLKLYYKKGDSLNLEKNIQLLKTDLQTLGNVIGFFYMEKEEPELLEKLIDIWDIIKPNDEQVGQIRKELKSWEKRTTLQGK</sequence>
<feature type="transmembrane region" description="Helical" evidence="2">
    <location>
        <begin position="75"/>
        <end position="97"/>
    </location>
</feature>
<keyword evidence="1" id="KW-0802">TPR repeat</keyword>
<organism evidence="3 4">
    <name type="scientific">candidate division TA06 bacterium 34_109</name>
    <dbReference type="NCBI Taxonomy" id="1635277"/>
    <lineage>
        <taxon>Bacteria</taxon>
        <taxon>Bacteria division TA06</taxon>
    </lineage>
</organism>
<dbReference type="AlphaFoldDB" id="A0A117M6B9"/>
<feature type="transmembrane region" description="Helical" evidence="2">
    <location>
        <begin position="261"/>
        <end position="283"/>
    </location>
</feature>
<keyword evidence="2" id="KW-0472">Membrane</keyword>
<proteinExistence type="predicted"/>
<comment type="caution">
    <text evidence="3">The sequence shown here is derived from an EMBL/GenBank/DDBJ whole genome shotgun (WGS) entry which is preliminary data.</text>
</comment>
<feature type="transmembrane region" description="Helical" evidence="2">
    <location>
        <begin position="7"/>
        <end position="31"/>
    </location>
</feature>
<accession>A0A117M6B9</accession>
<dbReference type="PATRIC" id="fig|1635277.3.peg.1767"/>
<dbReference type="EMBL" id="LGGX01000012">
    <property type="protein sequence ID" value="KUK86786.1"/>
    <property type="molecule type" value="Genomic_DNA"/>
</dbReference>
<evidence type="ECO:0000313" key="4">
    <source>
        <dbReference type="Proteomes" id="UP000053467"/>
    </source>
</evidence>
<name>A0A117M6B9_UNCT6</name>
<feature type="transmembrane region" description="Helical" evidence="2">
    <location>
        <begin position="135"/>
        <end position="155"/>
    </location>
</feature>
<gene>
    <name evidence="3" type="ORF">XE03_1274</name>
</gene>
<feature type="transmembrane region" description="Helical" evidence="2">
    <location>
        <begin position="466"/>
        <end position="485"/>
    </location>
</feature>
<feature type="transmembrane region" description="Helical" evidence="2">
    <location>
        <begin position="434"/>
        <end position="454"/>
    </location>
</feature>